<protein>
    <submittedName>
        <fullName evidence="2">Uncharacterized protein</fullName>
    </submittedName>
</protein>
<sequence>IIPRKHITNQRNPANLPLQTMIQTQNDSHTPIQGSSVGAQDATTTSGKVPGTLVPEPPSIGTSEAEFRGAIQMLTQLVATQSGGQNSALVNVQSKTTLIACS</sequence>
<feature type="compositionally biased region" description="Polar residues" evidence="1">
    <location>
        <begin position="9"/>
        <end position="47"/>
    </location>
</feature>
<feature type="non-terminal residue" evidence="2">
    <location>
        <position position="1"/>
    </location>
</feature>
<keyword evidence="3" id="KW-1185">Reference proteome</keyword>
<gene>
    <name evidence="2" type="ORF">HAX54_053335</name>
</gene>
<feature type="region of interest" description="Disordered" evidence="1">
    <location>
        <begin position="1"/>
        <end position="59"/>
    </location>
</feature>
<organism evidence="2 3">
    <name type="scientific">Datura stramonium</name>
    <name type="common">Jimsonweed</name>
    <name type="synonym">Common thornapple</name>
    <dbReference type="NCBI Taxonomy" id="4076"/>
    <lineage>
        <taxon>Eukaryota</taxon>
        <taxon>Viridiplantae</taxon>
        <taxon>Streptophyta</taxon>
        <taxon>Embryophyta</taxon>
        <taxon>Tracheophyta</taxon>
        <taxon>Spermatophyta</taxon>
        <taxon>Magnoliopsida</taxon>
        <taxon>eudicotyledons</taxon>
        <taxon>Gunneridae</taxon>
        <taxon>Pentapetalae</taxon>
        <taxon>asterids</taxon>
        <taxon>lamiids</taxon>
        <taxon>Solanales</taxon>
        <taxon>Solanaceae</taxon>
        <taxon>Solanoideae</taxon>
        <taxon>Datureae</taxon>
        <taxon>Datura</taxon>
    </lineage>
</organism>
<proteinExistence type="predicted"/>
<evidence type="ECO:0000313" key="3">
    <source>
        <dbReference type="Proteomes" id="UP000823775"/>
    </source>
</evidence>
<dbReference type="EMBL" id="JACEIK010000990">
    <property type="protein sequence ID" value="MCD7464741.1"/>
    <property type="molecule type" value="Genomic_DNA"/>
</dbReference>
<evidence type="ECO:0000313" key="2">
    <source>
        <dbReference type="EMBL" id="MCD7464741.1"/>
    </source>
</evidence>
<evidence type="ECO:0000256" key="1">
    <source>
        <dbReference type="SAM" id="MobiDB-lite"/>
    </source>
</evidence>
<comment type="caution">
    <text evidence="2">The sequence shown here is derived from an EMBL/GenBank/DDBJ whole genome shotgun (WGS) entry which is preliminary data.</text>
</comment>
<dbReference type="Proteomes" id="UP000823775">
    <property type="component" value="Unassembled WGS sequence"/>
</dbReference>
<accession>A0ABS8T080</accession>
<reference evidence="2 3" key="1">
    <citation type="journal article" date="2021" name="BMC Genomics">
        <title>Datura genome reveals duplications of psychoactive alkaloid biosynthetic genes and high mutation rate following tissue culture.</title>
        <authorList>
            <person name="Rajewski A."/>
            <person name="Carter-House D."/>
            <person name="Stajich J."/>
            <person name="Litt A."/>
        </authorList>
    </citation>
    <scope>NUCLEOTIDE SEQUENCE [LARGE SCALE GENOMIC DNA]</scope>
    <source>
        <strain evidence="2">AR-01</strain>
    </source>
</reference>
<name>A0ABS8T080_DATST</name>